<dbReference type="GO" id="GO:0030705">
    <property type="term" value="P:cytoskeleton-dependent intracellular transport"/>
    <property type="evidence" value="ECO:0007669"/>
    <property type="project" value="TreeGrafter"/>
</dbReference>
<feature type="region of interest" description="Disordered" evidence="2">
    <location>
        <begin position="307"/>
        <end position="335"/>
    </location>
</feature>
<evidence type="ECO:0000313" key="4">
    <source>
        <dbReference type="Proteomes" id="UP000299102"/>
    </source>
</evidence>
<keyword evidence="1" id="KW-0175">Coiled coil</keyword>
<dbReference type="GO" id="GO:0005737">
    <property type="term" value="C:cytoplasm"/>
    <property type="evidence" value="ECO:0007669"/>
    <property type="project" value="TreeGrafter"/>
</dbReference>
<dbReference type="GO" id="GO:0051959">
    <property type="term" value="F:dynein light intermediate chain binding"/>
    <property type="evidence" value="ECO:0007669"/>
    <property type="project" value="TreeGrafter"/>
</dbReference>
<dbReference type="OrthoDB" id="6627676at2759"/>
<feature type="coiled-coil region" evidence="1">
    <location>
        <begin position="720"/>
        <end position="951"/>
    </location>
</feature>
<sequence>MITYNSADPDLISYKGNAEALVFMKSAGTHAELWFAVINGQSGFVNSKFLRENKIYEKSPSYIVTLSAQDQAPVQPERVQPPHEVLEGTTIYTTEPTTYDSHNALHSSTENTQNDNVDTPVLKYESPQMEAQQIETNISNEESSIHSRAQTDSNNIDELSAEYVSHTTEKQEELKSDSAPDSHTLSIAENVSIPHGDGYASESIAENMGTLHSDGREGSVYIDNINAPSIDAPKLPVREQPLIQVVNDAPDNSLENSQKSTQQSLAINSEEILANPNIKDFSESPVIEELSQTRIDEPLAPNIAIPIESNKQPEESTTVVSVEPNNENPSFAHTQNIFTSSSGSISMKDTPLSENIDFGNVNIDTQNNDNFEKNDSSAEQINNGVTKETIPILNPDINNPKINNGDSLNAGEIDENVSSNLEKNSIYDNGVTENQYIPHSDITINENHQSTNVNEKPDTIPAIPVENVQTHSINENSDSTPFKTLNEDSVNIISNANEAISIGTMSPETPASSEISSPESPISSENPISETIASPPTPALSETSVSTESPILPETPASTESPMLPETPASENYENEPLQKGSFFTDLYSTVADMWTTTTVPSFIEELPTTPETHNTNFDNNNFNPHVQTENGNDEKSFSIYDSFMSAYQIIFGNNEKAKHLFASNGNDCLISEICEDGGKEQNNRLTVFMLTTSISVLLFSLGYYYIDKKRQDGRLVGMINSLQRDLLCSTKECEILKEELTSTKTKLAGIEDNSFGMDDMVQSLKEEIEEMKVQNERLRNSLDDNEKLLRVSENTAGELQNTLGEVENTLSELLSERTHSEEQIAELNGKIQAFEEELISVSRERDSFQLKYVSAESALEEAFKQKKNLEEINTKLQEAENTIELQKHEIAALKDCIKDLKKEGSSNIDVASIIDHTELKAKLTKALGEKSALEEKYSVEHKERSRLQEELHSTQQSLHTTAQQATEAVTRLEVLGKYFQERESELMKELNAKEALWLSKQGESASTVEKIEALQQEVQRYKEKCDSLTLELAELESSKRTAITELEARAHAAWLEARMARRDAAADRDAAATLRRKLASMSTQPEGAPSPQQRIASPLDNSGPDSLGMGVGVIPPPLPPIAFLPPLLPPLPRPPPLGRLPSPHPPRYNDRRYSPESRYSPDTARYSPDSRYSPEPARARPRARYSPDSRYSPRRYSPPSRRHSRERYHEGRSSRQRNGPALDTETEYASDSPGRSPPPRRRYSHASGGPSF</sequence>
<dbReference type="PANTHER" id="PTHR18947">
    <property type="entry name" value="HOOK PROTEINS"/>
    <property type="match status" value="1"/>
</dbReference>
<evidence type="ECO:0000256" key="2">
    <source>
        <dbReference type="SAM" id="MobiDB-lite"/>
    </source>
</evidence>
<dbReference type="EMBL" id="BGZK01000826">
    <property type="protein sequence ID" value="GBP61907.1"/>
    <property type="molecule type" value="Genomic_DNA"/>
</dbReference>
<feature type="compositionally biased region" description="Polar residues" evidence="2">
    <location>
        <begin position="540"/>
        <end position="549"/>
    </location>
</feature>
<dbReference type="GO" id="GO:0031122">
    <property type="term" value="P:cytoplasmic microtubule organization"/>
    <property type="evidence" value="ECO:0007669"/>
    <property type="project" value="TreeGrafter"/>
</dbReference>
<dbReference type="STRING" id="151549.A0A4C1XI50"/>
<dbReference type="GO" id="GO:0008017">
    <property type="term" value="F:microtubule binding"/>
    <property type="evidence" value="ECO:0007669"/>
    <property type="project" value="TreeGrafter"/>
</dbReference>
<name>A0A4C1XI50_EUMVA</name>
<feature type="compositionally biased region" description="Low complexity" evidence="2">
    <location>
        <begin position="506"/>
        <end position="532"/>
    </location>
</feature>
<feature type="region of interest" description="Disordered" evidence="2">
    <location>
        <begin position="1076"/>
        <end position="1113"/>
    </location>
</feature>
<evidence type="ECO:0000313" key="3">
    <source>
        <dbReference type="EMBL" id="GBP61907.1"/>
    </source>
</evidence>
<dbReference type="GO" id="GO:0005815">
    <property type="term" value="C:microtubule organizing center"/>
    <property type="evidence" value="ECO:0007669"/>
    <property type="project" value="TreeGrafter"/>
</dbReference>
<dbReference type="PANTHER" id="PTHR18947:SF28">
    <property type="entry name" value="GIRDIN, ISOFORM A"/>
    <property type="match status" value="1"/>
</dbReference>
<accession>A0A4C1XI50</accession>
<gene>
    <name evidence="3" type="primary">Tango1</name>
    <name evidence="3" type="ORF">EVAR_41722_1</name>
</gene>
<feature type="compositionally biased region" description="Polar residues" evidence="2">
    <location>
        <begin position="1081"/>
        <end position="1105"/>
    </location>
</feature>
<proteinExistence type="predicted"/>
<dbReference type="SUPFAM" id="SSF57997">
    <property type="entry name" value="Tropomyosin"/>
    <property type="match status" value="1"/>
</dbReference>
<feature type="region of interest" description="Disordered" evidence="2">
    <location>
        <begin position="165"/>
        <end position="184"/>
    </location>
</feature>
<feature type="compositionally biased region" description="Low complexity" evidence="2">
    <location>
        <begin position="1185"/>
        <end position="1200"/>
    </location>
</feature>
<feature type="compositionally biased region" description="Polar residues" evidence="2">
    <location>
        <begin position="315"/>
        <end position="335"/>
    </location>
</feature>
<feature type="compositionally biased region" description="Pro residues" evidence="2">
    <location>
        <begin position="1135"/>
        <end position="1147"/>
    </location>
</feature>
<dbReference type="AlphaFoldDB" id="A0A4C1XI50"/>
<feature type="compositionally biased region" description="Basic and acidic residues" evidence="2">
    <location>
        <begin position="167"/>
        <end position="180"/>
    </location>
</feature>
<keyword evidence="4" id="KW-1185">Reference proteome</keyword>
<organism evidence="3 4">
    <name type="scientific">Eumeta variegata</name>
    <name type="common">Bagworm moth</name>
    <name type="synonym">Eumeta japonica</name>
    <dbReference type="NCBI Taxonomy" id="151549"/>
    <lineage>
        <taxon>Eukaryota</taxon>
        <taxon>Metazoa</taxon>
        <taxon>Ecdysozoa</taxon>
        <taxon>Arthropoda</taxon>
        <taxon>Hexapoda</taxon>
        <taxon>Insecta</taxon>
        <taxon>Pterygota</taxon>
        <taxon>Neoptera</taxon>
        <taxon>Endopterygota</taxon>
        <taxon>Lepidoptera</taxon>
        <taxon>Glossata</taxon>
        <taxon>Ditrysia</taxon>
        <taxon>Tineoidea</taxon>
        <taxon>Psychidae</taxon>
        <taxon>Oiketicinae</taxon>
        <taxon>Eumeta</taxon>
    </lineage>
</organism>
<protein>
    <submittedName>
        <fullName evidence="3">Transport and Golgi organization protein 1</fullName>
    </submittedName>
</protein>
<feature type="region of interest" description="Disordered" evidence="2">
    <location>
        <begin position="506"/>
        <end position="564"/>
    </location>
</feature>
<feature type="region of interest" description="Disordered" evidence="2">
    <location>
        <begin position="1135"/>
        <end position="1253"/>
    </location>
</feature>
<evidence type="ECO:0000256" key="1">
    <source>
        <dbReference type="SAM" id="Coils"/>
    </source>
</evidence>
<reference evidence="3 4" key="1">
    <citation type="journal article" date="2019" name="Commun. Biol.">
        <title>The bagworm genome reveals a unique fibroin gene that provides high tensile strength.</title>
        <authorList>
            <person name="Kono N."/>
            <person name="Nakamura H."/>
            <person name="Ohtoshi R."/>
            <person name="Tomita M."/>
            <person name="Numata K."/>
            <person name="Arakawa K."/>
        </authorList>
    </citation>
    <scope>NUCLEOTIDE SEQUENCE [LARGE SCALE GENOMIC DNA]</scope>
</reference>
<feature type="coiled-coil region" evidence="1">
    <location>
        <begin position="1005"/>
        <end position="1046"/>
    </location>
</feature>
<comment type="caution">
    <text evidence="3">The sequence shown here is derived from an EMBL/GenBank/DDBJ whole genome shotgun (WGS) entry which is preliminary data.</text>
</comment>
<dbReference type="Proteomes" id="UP000299102">
    <property type="component" value="Unassembled WGS sequence"/>
</dbReference>